<dbReference type="InterPro" id="IPR036388">
    <property type="entry name" value="WH-like_DNA-bd_sf"/>
</dbReference>
<reference evidence="5 6" key="1">
    <citation type="submission" date="2019-02" db="EMBL/GenBank/DDBJ databases">
        <title>Draft genome sequence of Amycolatopsis sp. 8-3EHSu isolated from roots of Suaeda maritima.</title>
        <authorList>
            <person name="Duangmal K."/>
            <person name="Chantavorakit T."/>
        </authorList>
    </citation>
    <scope>NUCLEOTIDE SEQUENCE [LARGE SCALE GENOMIC DNA]</scope>
    <source>
        <strain evidence="5 6">8-3EHSu</strain>
    </source>
</reference>
<evidence type="ECO:0000313" key="6">
    <source>
        <dbReference type="Proteomes" id="UP000292003"/>
    </source>
</evidence>
<keyword evidence="2" id="KW-0238">DNA-binding</keyword>
<protein>
    <submittedName>
        <fullName evidence="5">MarR family transcriptional regulator</fullName>
    </submittedName>
</protein>
<dbReference type="Gene3D" id="1.10.10.10">
    <property type="entry name" value="Winged helix-like DNA-binding domain superfamily/Winged helix DNA-binding domain"/>
    <property type="match status" value="1"/>
</dbReference>
<evidence type="ECO:0000256" key="1">
    <source>
        <dbReference type="ARBA" id="ARBA00023015"/>
    </source>
</evidence>
<evidence type="ECO:0000256" key="2">
    <source>
        <dbReference type="ARBA" id="ARBA00023125"/>
    </source>
</evidence>
<accession>A0A4Q7JDD6</accession>
<dbReference type="Proteomes" id="UP000292003">
    <property type="component" value="Unassembled WGS sequence"/>
</dbReference>
<name>A0A4Q7JDD6_9PSEU</name>
<dbReference type="GO" id="GO:0003677">
    <property type="term" value="F:DNA binding"/>
    <property type="evidence" value="ECO:0007669"/>
    <property type="project" value="UniProtKB-KW"/>
</dbReference>
<dbReference type="RefSeq" id="WP_130474153.1">
    <property type="nucleotide sequence ID" value="NZ_SFCC01000002.1"/>
</dbReference>
<keyword evidence="1" id="KW-0805">Transcription regulation</keyword>
<dbReference type="AlphaFoldDB" id="A0A4Q7JDD6"/>
<sequence length="162" mass="18302">MSSRPQSQRDPAAARKFVEDFALILHQAGMQRMPSRVLSALLVSETGSMTAGDIAESLQISPAAVSGAVRYLAQVGLVRRTREPGERRDHYVIGDDSWYEVLSHKDRVYRHLAEVLERGAASVGEDSEAGRRLAETREFFAYLGKEIPMLIDRWREMRAQER</sequence>
<dbReference type="InterPro" id="IPR011991">
    <property type="entry name" value="ArsR-like_HTH"/>
</dbReference>
<dbReference type="CDD" id="cd00090">
    <property type="entry name" value="HTH_ARSR"/>
    <property type="match status" value="1"/>
</dbReference>
<dbReference type="InterPro" id="IPR000835">
    <property type="entry name" value="HTH_MarR-typ"/>
</dbReference>
<dbReference type="InterPro" id="IPR052362">
    <property type="entry name" value="HTH-GbsR_regulator"/>
</dbReference>
<gene>
    <name evidence="5" type="ORF">EWH70_05695</name>
</gene>
<dbReference type="Gene3D" id="1.10.287.160">
    <property type="entry name" value="HR1 repeat"/>
    <property type="match status" value="1"/>
</dbReference>
<evidence type="ECO:0000313" key="5">
    <source>
        <dbReference type="EMBL" id="RZQ65367.1"/>
    </source>
</evidence>
<keyword evidence="6" id="KW-1185">Reference proteome</keyword>
<evidence type="ECO:0000259" key="4">
    <source>
        <dbReference type="Pfam" id="PF12802"/>
    </source>
</evidence>
<dbReference type="PANTHER" id="PTHR38465:SF2">
    <property type="entry name" value="HTH-TYPE TRANSCRIPTIONAL REGULATOR MMPR5"/>
    <property type="match status" value="1"/>
</dbReference>
<dbReference type="InterPro" id="IPR036390">
    <property type="entry name" value="WH_DNA-bd_sf"/>
</dbReference>
<proteinExistence type="predicted"/>
<organism evidence="5 6">
    <name type="scientific">Amycolatopsis suaedae</name>
    <dbReference type="NCBI Taxonomy" id="2510978"/>
    <lineage>
        <taxon>Bacteria</taxon>
        <taxon>Bacillati</taxon>
        <taxon>Actinomycetota</taxon>
        <taxon>Actinomycetes</taxon>
        <taxon>Pseudonocardiales</taxon>
        <taxon>Pseudonocardiaceae</taxon>
        <taxon>Amycolatopsis</taxon>
    </lineage>
</organism>
<dbReference type="PANTHER" id="PTHR38465">
    <property type="entry name" value="HTH-TYPE TRANSCRIPTIONAL REGULATOR MJ1563-RELATED"/>
    <property type="match status" value="1"/>
</dbReference>
<dbReference type="SUPFAM" id="SSF46785">
    <property type="entry name" value="Winged helix' DNA-binding domain"/>
    <property type="match status" value="1"/>
</dbReference>
<dbReference type="GO" id="GO:0003700">
    <property type="term" value="F:DNA-binding transcription factor activity"/>
    <property type="evidence" value="ECO:0007669"/>
    <property type="project" value="InterPro"/>
</dbReference>
<feature type="domain" description="HTH marR-type" evidence="4">
    <location>
        <begin position="29"/>
        <end position="88"/>
    </location>
</feature>
<dbReference type="EMBL" id="SFCC01000002">
    <property type="protein sequence ID" value="RZQ65367.1"/>
    <property type="molecule type" value="Genomic_DNA"/>
</dbReference>
<keyword evidence="3" id="KW-0804">Transcription</keyword>
<dbReference type="Pfam" id="PF12802">
    <property type="entry name" value="MarR_2"/>
    <property type="match status" value="1"/>
</dbReference>
<comment type="caution">
    <text evidence="5">The sequence shown here is derived from an EMBL/GenBank/DDBJ whole genome shotgun (WGS) entry which is preliminary data.</text>
</comment>
<evidence type="ECO:0000256" key="3">
    <source>
        <dbReference type="ARBA" id="ARBA00023163"/>
    </source>
</evidence>
<dbReference type="OrthoDB" id="67158at2"/>